<dbReference type="AlphaFoldDB" id="A0A151IPZ1"/>
<dbReference type="EMBL" id="KQ976807">
    <property type="protein sequence ID" value="KYN08190.1"/>
    <property type="molecule type" value="Genomic_DNA"/>
</dbReference>
<proteinExistence type="predicted"/>
<accession>A0A151IPZ1</accession>
<protein>
    <submittedName>
        <fullName evidence="1">Uncharacterized protein</fullName>
    </submittedName>
</protein>
<reference evidence="1 2" key="1">
    <citation type="submission" date="2016-03" db="EMBL/GenBank/DDBJ databases">
        <title>Cyphomyrmex costatus WGS genome.</title>
        <authorList>
            <person name="Nygaard S."/>
            <person name="Hu H."/>
            <person name="Boomsma J."/>
            <person name="Zhang G."/>
        </authorList>
    </citation>
    <scope>NUCLEOTIDE SEQUENCE [LARGE SCALE GENOMIC DNA]</scope>
    <source>
        <strain evidence="1">MS0001</strain>
        <tissue evidence="1">Whole body</tissue>
    </source>
</reference>
<organism evidence="1 2">
    <name type="scientific">Cyphomyrmex costatus</name>
    <dbReference type="NCBI Taxonomy" id="456900"/>
    <lineage>
        <taxon>Eukaryota</taxon>
        <taxon>Metazoa</taxon>
        <taxon>Ecdysozoa</taxon>
        <taxon>Arthropoda</taxon>
        <taxon>Hexapoda</taxon>
        <taxon>Insecta</taxon>
        <taxon>Pterygota</taxon>
        <taxon>Neoptera</taxon>
        <taxon>Endopterygota</taxon>
        <taxon>Hymenoptera</taxon>
        <taxon>Apocrita</taxon>
        <taxon>Aculeata</taxon>
        <taxon>Formicoidea</taxon>
        <taxon>Formicidae</taxon>
        <taxon>Myrmicinae</taxon>
        <taxon>Cyphomyrmex</taxon>
    </lineage>
</organism>
<evidence type="ECO:0000313" key="1">
    <source>
        <dbReference type="EMBL" id="KYN08190.1"/>
    </source>
</evidence>
<evidence type="ECO:0000313" key="2">
    <source>
        <dbReference type="Proteomes" id="UP000078542"/>
    </source>
</evidence>
<dbReference type="Proteomes" id="UP000078542">
    <property type="component" value="Unassembled WGS sequence"/>
</dbReference>
<gene>
    <name evidence="1" type="ORF">ALC62_00828</name>
</gene>
<sequence length="76" mass="8564">MTTEISHINTRMLTRSPLKAKIVKVRIVKVIDELGAVVKLEMKNECGREIINIRDTLVDLGYAQLTRGGHIQHIAN</sequence>
<name>A0A151IPZ1_9HYME</name>
<keyword evidence="2" id="KW-1185">Reference proteome</keyword>